<reference evidence="2" key="1">
    <citation type="submission" date="2015-01" db="EMBL/GenBank/DDBJ databases">
        <authorList>
            <person name="Aksoy S."/>
            <person name="Warren W."/>
            <person name="Wilson R.K."/>
        </authorList>
    </citation>
    <scope>NUCLEOTIDE SEQUENCE [LARGE SCALE GENOMIC DNA]</scope>
    <source>
        <strain evidence="2">IAEA</strain>
    </source>
</reference>
<proteinExistence type="predicted"/>
<organism evidence="1 2">
    <name type="scientific">Glossina palpalis gambiensis</name>
    <dbReference type="NCBI Taxonomy" id="67801"/>
    <lineage>
        <taxon>Eukaryota</taxon>
        <taxon>Metazoa</taxon>
        <taxon>Ecdysozoa</taxon>
        <taxon>Arthropoda</taxon>
        <taxon>Hexapoda</taxon>
        <taxon>Insecta</taxon>
        <taxon>Pterygota</taxon>
        <taxon>Neoptera</taxon>
        <taxon>Endopterygota</taxon>
        <taxon>Diptera</taxon>
        <taxon>Brachycera</taxon>
        <taxon>Muscomorpha</taxon>
        <taxon>Hippoboscoidea</taxon>
        <taxon>Glossinidae</taxon>
        <taxon>Glossina</taxon>
    </lineage>
</organism>
<dbReference type="AlphaFoldDB" id="A0A1B0BFH7"/>
<sequence length="67" mass="7727">MQKEEEFQCHEYNIFNLVLVTSAGDGNTAQIPACIIDKQYLTIIIIITTTTKTLALKYFYAHIKVRF</sequence>
<accession>A0A1B0BFH7</accession>
<dbReference type="EnsemblMetazoa" id="GPPI028371-RA">
    <property type="protein sequence ID" value="GPPI028371-PA"/>
    <property type="gene ID" value="GPPI028371"/>
</dbReference>
<reference evidence="1" key="2">
    <citation type="submission" date="2020-05" db="UniProtKB">
        <authorList>
            <consortium name="EnsemblMetazoa"/>
        </authorList>
    </citation>
    <scope>IDENTIFICATION</scope>
    <source>
        <strain evidence="1">IAEA</strain>
    </source>
</reference>
<evidence type="ECO:0000313" key="1">
    <source>
        <dbReference type="EnsemblMetazoa" id="GPPI028371-PA"/>
    </source>
</evidence>
<dbReference type="Proteomes" id="UP000092460">
    <property type="component" value="Unassembled WGS sequence"/>
</dbReference>
<evidence type="ECO:0000313" key="2">
    <source>
        <dbReference type="Proteomes" id="UP000092460"/>
    </source>
</evidence>
<dbReference type="VEuPathDB" id="VectorBase:GPPI028371"/>
<dbReference type="EMBL" id="JXJN01013459">
    <property type="status" value="NOT_ANNOTATED_CDS"/>
    <property type="molecule type" value="Genomic_DNA"/>
</dbReference>
<name>A0A1B0BFH7_9MUSC</name>
<protein>
    <submittedName>
        <fullName evidence="1">Uncharacterized protein</fullName>
    </submittedName>
</protein>
<keyword evidence="2" id="KW-1185">Reference proteome</keyword>